<evidence type="ECO:0000313" key="3">
    <source>
        <dbReference type="Proteomes" id="UP001140560"/>
    </source>
</evidence>
<gene>
    <name evidence="2" type="ORF">N0V83_001839</name>
</gene>
<evidence type="ECO:0008006" key="4">
    <source>
        <dbReference type="Google" id="ProtNLM"/>
    </source>
</evidence>
<protein>
    <recommendedName>
        <fullName evidence="4">Pentatricopeptide repeat domain-containing protein</fullName>
    </recommendedName>
</protein>
<dbReference type="EMBL" id="JAPEUY010000003">
    <property type="protein sequence ID" value="KAJ4374763.1"/>
    <property type="molecule type" value="Genomic_DNA"/>
</dbReference>
<feature type="region of interest" description="Disordered" evidence="1">
    <location>
        <begin position="42"/>
        <end position="106"/>
    </location>
</feature>
<dbReference type="InterPro" id="IPR011990">
    <property type="entry name" value="TPR-like_helical_dom_sf"/>
</dbReference>
<keyword evidence="3" id="KW-1185">Reference proteome</keyword>
<accession>A0A9W8YE36</accession>
<proteinExistence type="predicted"/>
<dbReference type="Gene3D" id="1.25.40.10">
    <property type="entry name" value="Tetratricopeptide repeat domain"/>
    <property type="match status" value="1"/>
</dbReference>
<name>A0A9W8YE36_9PLEO</name>
<evidence type="ECO:0000313" key="2">
    <source>
        <dbReference type="EMBL" id="KAJ4374763.1"/>
    </source>
</evidence>
<feature type="compositionally biased region" description="Basic and acidic residues" evidence="1">
    <location>
        <begin position="61"/>
        <end position="79"/>
    </location>
</feature>
<evidence type="ECO:0000256" key="1">
    <source>
        <dbReference type="SAM" id="MobiDB-lite"/>
    </source>
</evidence>
<comment type="caution">
    <text evidence="2">The sequence shown here is derived from an EMBL/GenBank/DDBJ whole genome shotgun (WGS) entry which is preliminary data.</text>
</comment>
<organism evidence="2 3">
    <name type="scientific">Neocucurbitaria cava</name>
    <dbReference type="NCBI Taxonomy" id="798079"/>
    <lineage>
        <taxon>Eukaryota</taxon>
        <taxon>Fungi</taxon>
        <taxon>Dikarya</taxon>
        <taxon>Ascomycota</taxon>
        <taxon>Pezizomycotina</taxon>
        <taxon>Dothideomycetes</taxon>
        <taxon>Pleosporomycetidae</taxon>
        <taxon>Pleosporales</taxon>
        <taxon>Pleosporineae</taxon>
        <taxon>Cucurbitariaceae</taxon>
        <taxon>Neocucurbitaria</taxon>
    </lineage>
</organism>
<dbReference type="AlphaFoldDB" id="A0A9W8YE36"/>
<sequence length="842" mass="96624">MPPALDRLLASPSALRLLRSIVNTPDIPVACSIAAKCCTPVSSRRNYSDHGKASPKQKWARWKDSPENITKNDNERDLVKAQSTKRALDTAANTVDHDTLSQGTEDDHDDATWAAILARRERLHRLAGTRAVWRSLRHRGHRLPTIEAPDADFLWSTFMKNPELVEQVIDHAADLLRGTGNTYPRLYDLIMSYWLQRDPRAALDYHHRMLVKLNLRKLPLRELARLGRITFRPAAWEALLDIYRNSNERDLYDETVVPLIEKANIDMARRWHSLCTFRGDEPSEAAASHPVVQIFTAEASTISNTEVRFETKSTSKKPKRDIGRYNQELMQRLLGRDTAPVRFEDSFCARMFATRTFQPMSIIHGLALVGVNEIGPQAVLAMASRTQPVEELPRRFEELRAAGIALQGCVFSLALEKFALEQKWQLVRSMLDSDQHPDVFGDAEVQRGLLEYYLDQGDLVQAQRTLAILTLFHNDSGTESWNLLLQVHIKRSGPRHVMEVLQDMRSRGVMLSSESGTAIKSLLRKRQPGRKPASSTRHKFDDLRFVTRVFIYILESGMGAISPGAWREIIRRFGMLGRLRELRRLLIWLLCWYAPRGGGHFTALPQSPFRESALSKLRLAQPERSHYFWFPPTLMQHRTPLHPLRQLFKPSFQQGLIIWGFRAGLLPHAHLEQSLFGSPLEKKHYRKRLLRNSTLNRLDWSVGLRTVVQLRDLGVLVHPNTVIKALQMQFVVLFGRGRSNRLENVLMEDTNTMTYAEYVQEVNEIWGSTLFTDPHLMGKDTTHKYMWHPRLRRRINRPTAVSLAHFMGLDSRKHNDDNEAALGELKQHFEAQAKAVDPRFGS</sequence>
<dbReference type="Proteomes" id="UP001140560">
    <property type="component" value="Unassembled WGS sequence"/>
</dbReference>
<dbReference type="OrthoDB" id="5366531at2759"/>
<reference evidence="2" key="1">
    <citation type="submission" date="2022-10" db="EMBL/GenBank/DDBJ databases">
        <title>Tapping the CABI collections for fungal endophytes: first genome assemblies for Collariella, Neodidymelliopsis, Ascochyta clinopodiicola, Didymella pomorum, Didymosphaeria variabile, Neocosmospora piperis and Neocucurbitaria cava.</title>
        <authorList>
            <person name="Hill R."/>
        </authorList>
    </citation>
    <scope>NUCLEOTIDE SEQUENCE</scope>
    <source>
        <strain evidence="2">IMI 356814</strain>
    </source>
</reference>